<dbReference type="InterPro" id="IPR017441">
    <property type="entry name" value="Protein_kinase_ATP_BS"/>
</dbReference>
<dbReference type="PRINTS" id="PR00109">
    <property type="entry name" value="TYRKINASE"/>
</dbReference>
<evidence type="ECO:0000256" key="9">
    <source>
        <dbReference type="RuleBase" id="RU000312"/>
    </source>
</evidence>
<keyword evidence="4 13" id="KW-0418">Kinase</keyword>
<protein>
    <recommendedName>
        <fullName evidence="9">Tyrosine-protein kinase receptor</fullName>
        <ecNumber evidence="9">2.7.10.1</ecNumber>
    </recommendedName>
</protein>
<keyword evidence="9 13" id="KW-0675">Receptor</keyword>
<evidence type="ECO:0000256" key="10">
    <source>
        <dbReference type="SAM" id="MobiDB-lite"/>
    </source>
</evidence>
<dbReference type="InterPro" id="IPR011009">
    <property type="entry name" value="Kinase-like_dom_sf"/>
</dbReference>
<dbReference type="GO" id="GO:0005886">
    <property type="term" value="C:plasma membrane"/>
    <property type="evidence" value="ECO:0007669"/>
    <property type="project" value="TreeGrafter"/>
</dbReference>
<keyword evidence="3 8" id="KW-0547">Nucleotide-binding</keyword>
<feature type="compositionally biased region" description="Polar residues" evidence="10">
    <location>
        <begin position="1065"/>
        <end position="1075"/>
    </location>
</feature>
<dbReference type="Pfam" id="PF07714">
    <property type="entry name" value="PK_Tyr_Ser-Thr"/>
    <property type="match status" value="2"/>
</dbReference>
<evidence type="ECO:0000256" key="4">
    <source>
        <dbReference type="ARBA" id="ARBA00022777"/>
    </source>
</evidence>
<reference evidence="13 14" key="1">
    <citation type="submission" date="2019-08" db="EMBL/GenBank/DDBJ databases">
        <title>Whole genome of Aphis craccivora.</title>
        <authorList>
            <person name="Voronova N.V."/>
            <person name="Shulinski R.S."/>
            <person name="Bandarenka Y.V."/>
            <person name="Zhorov D.G."/>
            <person name="Warner D."/>
        </authorList>
    </citation>
    <scope>NUCLEOTIDE SEQUENCE [LARGE SCALE GENOMIC DNA]</scope>
    <source>
        <strain evidence="13">180601</strain>
        <tissue evidence="13">Whole Body</tissue>
    </source>
</reference>
<keyword evidence="14" id="KW-1185">Reference proteome</keyword>
<keyword evidence="11" id="KW-0472">Membrane</keyword>
<keyword evidence="5 8" id="KW-0067">ATP-binding</keyword>
<keyword evidence="2" id="KW-0808">Transferase</keyword>
<dbReference type="InterPro" id="IPR008266">
    <property type="entry name" value="Tyr_kinase_AS"/>
</dbReference>
<sequence>MRVFIKIIRSDESEIMINIFDSHSQKIVYKFTTCGSKGRLGPSNRSCEAAYTNTTVSVIVVNDTYMDGVQIWHVPETGVYTIIARGARGGKGADGMGISKGATAIAVVELTKHQQLHILVGQEGGDACRKTFEKRDDACQQEQYFRTGSALKELHDLRLLNGGGGGGGGSFVFTVKCRFLVGHGPKTNGSREEGFLPLVIGAGGGGLAHGPFKDDRSQHGNGTNMRLPAITAPSFGENPAGAGGGWAPGNYTEDKKSTGSALLGTGGVGSDGGGVGGLACYKSRGNTKGFGGFGGGGGGCVAGGGGGGFTGKPILTLMYSETNTHRFSTKPKMAGCGTITQCRQRPARPANTAVYIIMWEEIAPSSIINKCKKKRGHLKLGNHAFRSNSEIINQLHRNKDRKCGRAWSNSQTNGEGGWSYLPDNQHVFYRAVYPGSNYKSGSVYIIPAIVGCGCAYLCVATNQLRSSVVCICPADFKLGPDGKSCIYQSTETTKIIFLITGSVFAVVIICLILGIWMYRSYRKRKERKENINIIHNGILNYDPISRNRNGNVDINPTYDFNGRILTTNDLPRILRDELRIQKSIGEGAFGVVYRGYYKKTGETEEMRVAIKTLQPKKDMTNVEVKFDDDNTPSTEVERETRQRLKRAELSCIRDFLTEAIIMSQFNHPNIVKFIGITFEKNYRFIVTELLSGGDLKEFLRKNRPSAQQNHKIIPIKLKDLLKIALDISKGCVYLENLHFIHRDIAARNCLLSTTGRGRVTKIADFGMSRDVYRNEYYRKDGQAMLPIKWMPTESLVDGVFNSKSDVWSYGITFWEIMTFGSMPYTGMTNKETMNYVMRGGRLSRPVICPEPVYTLMSSCWITNPEERPTFECIRNKLRLFIQDPDILDYTPPVIGRPAAPLPYRATHPLDENAPPDGVLRAVDVVNSSGAINEPQPYKNQEEPQYVTPLPADEFFDGVDAELMKDEERFGRFRRSNEMAPLDDMRDYCDDDDDDDDDDSVGDEEDEDEDAINVAEDEAEDDDDDDNDEQNVEEEGDDDVNGVEIELDADNNRFDEDDDDAYGDNARSNGPVSSYHWNRFKETSFISMKEPNTKQTDADGQISSSKRRKSFSELEDNRPNPYSLTGRVRYNVASDGKIRC</sequence>
<gene>
    <name evidence="13" type="ORF">FWK35_00003906</name>
</gene>
<dbReference type="PANTHER" id="PTHR24416:SF604">
    <property type="entry name" value="RECEPTOR PROTEIN-TYROSINE KINASE"/>
    <property type="match status" value="1"/>
</dbReference>
<dbReference type="PROSITE" id="PS00107">
    <property type="entry name" value="PROTEIN_KINASE_ATP"/>
    <property type="match status" value="1"/>
</dbReference>
<dbReference type="GO" id="GO:0007169">
    <property type="term" value="P:cell surface receptor protein tyrosine kinase signaling pathway"/>
    <property type="evidence" value="ECO:0007669"/>
    <property type="project" value="InterPro"/>
</dbReference>
<dbReference type="GO" id="GO:0045664">
    <property type="term" value="P:regulation of neuron differentiation"/>
    <property type="evidence" value="ECO:0007669"/>
    <property type="project" value="TreeGrafter"/>
</dbReference>
<evidence type="ECO:0000256" key="3">
    <source>
        <dbReference type="ARBA" id="ARBA00022741"/>
    </source>
</evidence>
<dbReference type="Gene3D" id="2.10.25.10">
    <property type="entry name" value="Laminin"/>
    <property type="match status" value="1"/>
</dbReference>
<evidence type="ECO:0000256" key="5">
    <source>
        <dbReference type="ARBA" id="ARBA00022840"/>
    </source>
</evidence>
<dbReference type="GO" id="GO:0004714">
    <property type="term" value="F:transmembrane receptor protein tyrosine kinase activity"/>
    <property type="evidence" value="ECO:0007669"/>
    <property type="project" value="UniProtKB-EC"/>
</dbReference>
<dbReference type="PROSITE" id="PS50011">
    <property type="entry name" value="PROTEIN_KINASE_DOM"/>
    <property type="match status" value="1"/>
</dbReference>
<name>A0A6G0ZII9_APHCR</name>
<organism evidence="13 14">
    <name type="scientific">Aphis craccivora</name>
    <name type="common">Cowpea aphid</name>
    <dbReference type="NCBI Taxonomy" id="307492"/>
    <lineage>
        <taxon>Eukaryota</taxon>
        <taxon>Metazoa</taxon>
        <taxon>Ecdysozoa</taxon>
        <taxon>Arthropoda</taxon>
        <taxon>Hexapoda</taxon>
        <taxon>Insecta</taxon>
        <taxon>Pterygota</taxon>
        <taxon>Neoptera</taxon>
        <taxon>Paraneoptera</taxon>
        <taxon>Hemiptera</taxon>
        <taxon>Sternorrhyncha</taxon>
        <taxon>Aphidomorpha</taxon>
        <taxon>Aphidoidea</taxon>
        <taxon>Aphididae</taxon>
        <taxon>Aphidini</taxon>
        <taxon>Aphis</taxon>
        <taxon>Aphis</taxon>
    </lineage>
</organism>
<dbReference type="Gene3D" id="1.10.510.10">
    <property type="entry name" value="Transferase(Phosphotransferase) domain 1"/>
    <property type="match status" value="1"/>
</dbReference>
<dbReference type="AlphaFoldDB" id="A0A6G0ZII9"/>
<evidence type="ECO:0000256" key="1">
    <source>
        <dbReference type="ARBA" id="ARBA00004167"/>
    </source>
</evidence>
<evidence type="ECO:0000256" key="7">
    <source>
        <dbReference type="ARBA" id="ARBA00051243"/>
    </source>
</evidence>
<comment type="similarity">
    <text evidence="9">Belongs to the protein kinase superfamily. Tyr protein kinase family. Insulin receptor subfamily.</text>
</comment>
<dbReference type="InterPro" id="IPR000719">
    <property type="entry name" value="Prot_kinase_dom"/>
</dbReference>
<feature type="region of interest" description="Disordered" evidence="10">
    <location>
        <begin position="982"/>
        <end position="1125"/>
    </location>
</feature>
<dbReference type="InterPro" id="IPR001245">
    <property type="entry name" value="Ser-Thr/Tyr_kinase_cat_dom"/>
</dbReference>
<evidence type="ECO:0000256" key="11">
    <source>
        <dbReference type="SAM" id="Phobius"/>
    </source>
</evidence>
<evidence type="ECO:0000313" key="14">
    <source>
        <dbReference type="Proteomes" id="UP000478052"/>
    </source>
</evidence>
<dbReference type="EC" id="2.7.10.1" evidence="9"/>
<dbReference type="EMBL" id="VUJU01000391">
    <property type="protein sequence ID" value="KAF0770726.1"/>
    <property type="molecule type" value="Genomic_DNA"/>
</dbReference>
<dbReference type="PROSITE" id="PS00109">
    <property type="entry name" value="PROTEIN_KINASE_TYR"/>
    <property type="match status" value="1"/>
</dbReference>
<dbReference type="FunFam" id="1.10.510.10:FF:000113">
    <property type="entry name" value="Tyrosine-protein kinase receptor"/>
    <property type="match status" value="1"/>
</dbReference>
<dbReference type="SUPFAM" id="SSF56112">
    <property type="entry name" value="Protein kinase-like (PK-like)"/>
    <property type="match status" value="1"/>
</dbReference>
<dbReference type="GO" id="GO:0043235">
    <property type="term" value="C:receptor complex"/>
    <property type="evidence" value="ECO:0007669"/>
    <property type="project" value="TreeGrafter"/>
</dbReference>
<dbReference type="SMART" id="SM00219">
    <property type="entry name" value="TyrKc"/>
    <property type="match status" value="1"/>
</dbReference>
<comment type="caution">
    <text evidence="13">The sequence shown here is derived from an EMBL/GenBank/DDBJ whole genome shotgun (WGS) entry which is preliminary data.</text>
</comment>
<dbReference type="InterPro" id="IPR002011">
    <property type="entry name" value="Tyr_kinase_rcpt_2_CS"/>
</dbReference>
<evidence type="ECO:0000259" key="12">
    <source>
        <dbReference type="PROSITE" id="PS50011"/>
    </source>
</evidence>
<keyword evidence="9" id="KW-0597">Phosphoprotein</keyword>
<feature type="transmembrane region" description="Helical" evidence="11">
    <location>
        <begin position="495"/>
        <end position="518"/>
    </location>
</feature>
<evidence type="ECO:0000256" key="8">
    <source>
        <dbReference type="PROSITE-ProRule" id="PRU10141"/>
    </source>
</evidence>
<accession>A0A6G0ZII9</accession>
<dbReference type="InterPro" id="IPR020635">
    <property type="entry name" value="Tyr_kinase_cat_dom"/>
</dbReference>
<feature type="binding site" evidence="8">
    <location>
        <position position="611"/>
    </location>
    <ligand>
        <name>ATP</name>
        <dbReference type="ChEBI" id="CHEBI:30616"/>
    </ligand>
</feature>
<comment type="catalytic activity">
    <reaction evidence="7 9">
        <text>L-tyrosyl-[protein] + ATP = O-phospho-L-tyrosyl-[protein] + ADP + H(+)</text>
        <dbReference type="Rhea" id="RHEA:10596"/>
        <dbReference type="Rhea" id="RHEA-COMP:10136"/>
        <dbReference type="Rhea" id="RHEA-COMP:20101"/>
        <dbReference type="ChEBI" id="CHEBI:15378"/>
        <dbReference type="ChEBI" id="CHEBI:30616"/>
        <dbReference type="ChEBI" id="CHEBI:46858"/>
        <dbReference type="ChEBI" id="CHEBI:61978"/>
        <dbReference type="ChEBI" id="CHEBI:456216"/>
        <dbReference type="EC" id="2.7.10.1"/>
    </reaction>
</comment>
<feature type="compositionally biased region" description="Acidic residues" evidence="10">
    <location>
        <begin position="988"/>
        <end position="1061"/>
    </location>
</feature>
<dbReference type="PANTHER" id="PTHR24416">
    <property type="entry name" value="TYROSINE-PROTEIN KINASE RECEPTOR"/>
    <property type="match status" value="1"/>
</dbReference>
<dbReference type="Gene3D" id="3.30.200.20">
    <property type="entry name" value="Phosphorylase Kinase, domain 1"/>
    <property type="match status" value="2"/>
</dbReference>
<keyword evidence="9 11" id="KW-0812">Transmembrane</keyword>
<dbReference type="GO" id="GO:0005524">
    <property type="term" value="F:ATP binding"/>
    <property type="evidence" value="ECO:0007669"/>
    <property type="project" value="UniProtKB-UniRule"/>
</dbReference>
<proteinExistence type="inferred from homology"/>
<dbReference type="Proteomes" id="UP000478052">
    <property type="component" value="Unassembled WGS sequence"/>
</dbReference>
<comment type="subcellular location">
    <subcellularLocation>
        <location evidence="1">Membrane</location>
        <topology evidence="1">Single-pass membrane protein</topology>
    </subcellularLocation>
</comment>
<keyword evidence="6" id="KW-0829">Tyrosine-protein kinase</keyword>
<dbReference type="PROSITE" id="PS00239">
    <property type="entry name" value="RECEPTOR_TYR_KIN_II"/>
    <property type="match status" value="1"/>
</dbReference>
<evidence type="ECO:0000256" key="2">
    <source>
        <dbReference type="ARBA" id="ARBA00022679"/>
    </source>
</evidence>
<dbReference type="OrthoDB" id="73209at2759"/>
<keyword evidence="11" id="KW-1133">Transmembrane helix</keyword>
<evidence type="ECO:0000256" key="6">
    <source>
        <dbReference type="ARBA" id="ARBA00023137"/>
    </source>
</evidence>
<evidence type="ECO:0000313" key="13">
    <source>
        <dbReference type="EMBL" id="KAF0770726.1"/>
    </source>
</evidence>
<dbReference type="InterPro" id="IPR050122">
    <property type="entry name" value="RTK"/>
</dbReference>
<feature type="domain" description="Protein kinase" evidence="12">
    <location>
        <begin position="578"/>
        <end position="881"/>
    </location>
</feature>